<accession>A0A8S3YZ81</accession>
<evidence type="ECO:0000313" key="10">
    <source>
        <dbReference type="EMBL" id="CAG5121005.1"/>
    </source>
</evidence>
<dbReference type="EMBL" id="CAJHNH020001003">
    <property type="protein sequence ID" value="CAG5121005.1"/>
    <property type="molecule type" value="Genomic_DNA"/>
</dbReference>
<evidence type="ECO:0000256" key="4">
    <source>
        <dbReference type="ARBA" id="ARBA00023315"/>
    </source>
</evidence>
<name>A0A8S3YZ81_9EUPU</name>
<dbReference type="InterPro" id="IPR039551">
    <property type="entry name" value="Cho/carn_acyl_trans"/>
</dbReference>
<dbReference type="GO" id="GO:0007274">
    <property type="term" value="P:neuromuscular synaptic transmission"/>
    <property type="evidence" value="ECO:0007669"/>
    <property type="project" value="TreeGrafter"/>
</dbReference>
<feature type="domain" description="Choline/carnitine acyltransferase" evidence="9">
    <location>
        <begin position="6"/>
        <end position="456"/>
    </location>
</feature>
<evidence type="ECO:0000256" key="2">
    <source>
        <dbReference type="ARBA" id="ARBA00022679"/>
    </source>
</evidence>
<dbReference type="PANTHER" id="PTHR22589">
    <property type="entry name" value="CARNITINE O-ACYLTRANSFERASE"/>
    <property type="match status" value="1"/>
</dbReference>
<dbReference type="OrthoDB" id="240216at2759"/>
<evidence type="ECO:0000259" key="9">
    <source>
        <dbReference type="Pfam" id="PF00755"/>
    </source>
</evidence>
<keyword evidence="11" id="KW-1185">Reference proteome</keyword>
<evidence type="ECO:0000256" key="7">
    <source>
        <dbReference type="PIRSR" id="PIRSR600542-1"/>
    </source>
</evidence>
<dbReference type="GO" id="GO:0005737">
    <property type="term" value="C:cytoplasm"/>
    <property type="evidence" value="ECO:0007669"/>
    <property type="project" value="TreeGrafter"/>
</dbReference>
<feature type="non-terminal residue" evidence="10">
    <location>
        <position position="1"/>
    </location>
</feature>
<gene>
    <name evidence="10" type="ORF">CUNI_LOCUS6563</name>
</gene>
<dbReference type="GO" id="GO:0043005">
    <property type="term" value="C:neuron projection"/>
    <property type="evidence" value="ECO:0007669"/>
    <property type="project" value="TreeGrafter"/>
</dbReference>
<comment type="caution">
    <text evidence="10">The sequence shown here is derived from an EMBL/GenBank/DDBJ whole genome shotgun (WGS) entry which is preliminary data.</text>
</comment>
<feature type="active site" description="Proton acceptor" evidence="7">
    <location>
        <position position="320"/>
    </location>
</feature>
<evidence type="ECO:0000256" key="8">
    <source>
        <dbReference type="RuleBase" id="RU003801"/>
    </source>
</evidence>
<evidence type="ECO:0000256" key="3">
    <source>
        <dbReference type="ARBA" id="ARBA00022979"/>
    </source>
</evidence>
<dbReference type="InterPro" id="IPR023213">
    <property type="entry name" value="CAT-like_dom_sf"/>
</dbReference>
<dbReference type="PROSITE" id="PS00439">
    <property type="entry name" value="ACYLTRANSF_C_1"/>
    <property type="match status" value="1"/>
</dbReference>
<dbReference type="SUPFAM" id="SSF52777">
    <property type="entry name" value="CoA-dependent acyltransferases"/>
    <property type="match status" value="2"/>
</dbReference>
<evidence type="ECO:0000313" key="11">
    <source>
        <dbReference type="Proteomes" id="UP000678393"/>
    </source>
</evidence>
<dbReference type="Gene3D" id="3.30.559.70">
    <property type="entry name" value="Choline/Carnitine o-acyltransferase, domain 2"/>
    <property type="match status" value="1"/>
</dbReference>
<dbReference type="InterPro" id="IPR000542">
    <property type="entry name" value="Carn_acyl_trans"/>
</dbReference>
<sequence>HTLPKLPVPELQSTMDKYLSLVKTVVSPEEYARTQRIVADFCKPHGLGQQLQDYLLSRQQNTDNWATDWWLNDMYLNVRLPLIINSNPVAVFPYQRFPSRRHQVRITAKLICGMLDFKNLLDTRTLPIERCKNKEKGQPLCMEQHYRLFSSYRQPGHDVDVLRTNLHATGNEYIVVACNNQFYKVEVGTFGDPICEADLCLQLSRILNMAENNKQSPEVGVLTSQSRNDWAEHRDHLLEDETNRISLQTLENCLFLVCLDKATVPSFGCSRKDLVTDLTARTHHIIHGQGVRNNTCNRWMDKTIQLIVSENGTCGINMEHSVADGIALGHMVEHTFSVIIINTFVQQKGLEHMTPDPASKRLSISINFTETGWLVEDLDLCVYRFEGYGQDFIKSQSMSPDAFIQLSLQLTYYKIHGTLTSTYESASVRRFRLGRVDVIRANSQAALTWIRAMLGQTDNTTILGHGVDLHLLGLREAAVELGLQTPDLFTDLSYKEFNTFRLSTSQVPTVSDYWMGYGAVVPDGYGVYYNPQPDFITFCVASFFSCMDTSSDMFVNSLESSLLQMAELCTYDPNNSTIKQR</sequence>
<dbReference type="AlphaFoldDB" id="A0A8S3YZ81"/>
<organism evidence="10 11">
    <name type="scientific">Candidula unifasciata</name>
    <dbReference type="NCBI Taxonomy" id="100452"/>
    <lineage>
        <taxon>Eukaryota</taxon>
        <taxon>Metazoa</taxon>
        <taxon>Spiralia</taxon>
        <taxon>Lophotrochozoa</taxon>
        <taxon>Mollusca</taxon>
        <taxon>Gastropoda</taxon>
        <taxon>Heterobranchia</taxon>
        <taxon>Euthyneura</taxon>
        <taxon>Panpulmonata</taxon>
        <taxon>Eupulmonata</taxon>
        <taxon>Stylommatophora</taxon>
        <taxon>Helicina</taxon>
        <taxon>Helicoidea</taxon>
        <taxon>Geomitridae</taxon>
        <taxon>Candidula</taxon>
    </lineage>
</organism>
<proteinExistence type="inferred from homology"/>
<dbReference type="GO" id="GO:0004102">
    <property type="term" value="F:choline O-acetyltransferase activity"/>
    <property type="evidence" value="ECO:0007669"/>
    <property type="project" value="UniProtKB-EC"/>
</dbReference>
<keyword evidence="3" id="KW-0530">Neurotransmitter biosynthesis</keyword>
<dbReference type="EC" id="2.3.1.6" evidence="5"/>
<dbReference type="Pfam" id="PF00755">
    <property type="entry name" value="Carn_acyltransf"/>
    <property type="match status" value="2"/>
</dbReference>
<dbReference type="GO" id="GO:0008292">
    <property type="term" value="P:acetylcholine biosynthetic process"/>
    <property type="evidence" value="ECO:0007669"/>
    <property type="project" value="TreeGrafter"/>
</dbReference>
<evidence type="ECO:0000256" key="5">
    <source>
        <dbReference type="ARBA" id="ARBA00039091"/>
    </source>
</evidence>
<dbReference type="InterPro" id="IPR042231">
    <property type="entry name" value="Cho/carn_acyl_trans_2"/>
</dbReference>
<evidence type="ECO:0000256" key="6">
    <source>
        <dbReference type="ARBA" id="ARBA00040495"/>
    </source>
</evidence>
<protein>
    <recommendedName>
        <fullName evidence="6">Choline O-acetyltransferase</fullName>
        <ecNumber evidence="5">2.3.1.6</ecNumber>
    </recommendedName>
</protein>
<feature type="domain" description="Choline/carnitine acyltransferase" evidence="9">
    <location>
        <begin position="462"/>
        <end position="559"/>
    </location>
</feature>
<comment type="similarity">
    <text evidence="1 8">Belongs to the carnitine/choline acetyltransferase family.</text>
</comment>
<dbReference type="PROSITE" id="PS00440">
    <property type="entry name" value="ACYLTRANSF_C_2"/>
    <property type="match status" value="1"/>
</dbReference>
<keyword evidence="4 8" id="KW-0012">Acyltransferase</keyword>
<dbReference type="Proteomes" id="UP000678393">
    <property type="component" value="Unassembled WGS sequence"/>
</dbReference>
<dbReference type="GO" id="GO:0045202">
    <property type="term" value="C:synapse"/>
    <property type="evidence" value="ECO:0007669"/>
    <property type="project" value="GOC"/>
</dbReference>
<dbReference type="PANTHER" id="PTHR22589:SF14">
    <property type="entry name" value="CHOLINE O-ACETYLTRANSFERASE"/>
    <property type="match status" value="1"/>
</dbReference>
<evidence type="ECO:0000256" key="1">
    <source>
        <dbReference type="ARBA" id="ARBA00005232"/>
    </source>
</evidence>
<reference evidence="10" key="1">
    <citation type="submission" date="2021-04" db="EMBL/GenBank/DDBJ databases">
        <authorList>
            <consortium name="Molecular Ecology Group"/>
        </authorList>
    </citation>
    <scope>NUCLEOTIDE SEQUENCE</scope>
</reference>
<dbReference type="Gene3D" id="3.30.559.10">
    <property type="entry name" value="Chloramphenicol acetyltransferase-like domain"/>
    <property type="match status" value="1"/>
</dbReference>
<keyword evidence="2 8" id="KW-0808">Transferase</keyword>